<reference evidence="3" key="1">
    <citation type="submission" date="2020-05" db="EMBL/GenBank/DDBJ databases">
        <authorList>
            <person name="Chiriac C."/>
            <person name="Salcher M."/>
            <person name="Ghai R."/>
            <person name="Kavagutti S V."/>
        </authorList>
    </citation>
    <scope>NUCLEOTIDE SEQUENCE</scope>
</reference>
<protein>
    <submittedName>
        <fullName evidence="3">Unannotated protein</fullName>
    </submittedName>
</protein>
<evidence type="ECO:0000256" key="2">
    <source>
        <dbReference type="SAM" id="Phobius"/>
    </source>
</evidence>
<feature type="transmembrane region" description="Helical" evidence="2">
    <location>
        <begin position="84"/>
        <end position="101"/>
    </location>
</feature>
<evidence type="ECO:0000313" key="3">
    <source>
        <dbReference type="EMBL" id="CAB4337736.1"/>
    </source>
</evidence>
<name>A0A6J5Z8A3_9ZZZZ</name>
<dbReference type="EMBL" id="CAESAJ010000063">
    <property type="protein sequence ID" value="CAB4337736.1"/>
    <property type="molecule type" value="Genomic_DNA"/>
</dbReference>
<feature type="region of interest" description="Disordered" evidence="1">
    <location>
        <begin position="44"/>
        <end position="74"/>
    </location>
</feature>
<organism evidence="3">
    <name type="scientific">freshwater metagenome</name>
    <dbReference type="NCBI Taxonomy" id="449393"/>
    <lineage>
        <taxon>unclassified sequences</taxon>
        <taxon>metagenomes</taxon>
        <taxon>ecological metagenomes</taxon>
    </lineage>
</organism>
<keyword evidence="2" id="KW-0472">Membrane</keyword>
<feature type="compositionally biased region" description="Basic and acidic residues" evidence="1">
    <location>
        <begin position="52"/>
        <end position="62"/>
    </location>
</feature>
<sequence length="217" mass="24589">MVIKAHPEMAAAPDLEVIRPLIEESRVKHDEQLELERIKSEEQKAQQAKLSAETKIRHEQETRTQALSDARTKQVSRKRNTRKAFVLVITLALVFGAHRVMNGETGEYTSLYSSDYKQIMKSLSDQGISCYWGANLTEYQSTSCDAYNLSLRIDLSNEDKVNVCETGISTFNSVSLFGENWMLDPWSVVDRNDFKKFQRALGGKIQSPASWCKAPGH</sequence>
<keyword evidence="2" id="KW-1133">Transmembrane helix</keyword>
<proteinExistence type="predicted"/>
<dbReference type="AlphaFoldDB" id="A0A6J5Z8A3"/>
<accession>A0A6J5Z8A3</accession>
<gene>
    <name evidence="3" type="ORF">UFOPK3770_00699</name>
</gene>
<evidence type="ECO:0000256" key="1">
    <source>
        <dbReference type="SAM" id="MobiDB-lite"/>
    </source>
</evidence>
<keyword evidence="2" id="KW-0812">Transmembrane</keyword>